<dbReference type="Proteomes" id="UP000244905">
    <property type="component" value="Unassembled WGS sequence"/>
</dbReference>
<proteinExistence type="inferred from homology"/>
<dbReference type="InterPro" id="IPR002772">
    <property type="entry name" value="Glyco_hydro_3_C"/>
</dbReference>
<dbReference type="EMBL" id="PUEC01000003">
    <property type="protein sequence ID" value="PWB03968.1"/>
    <property type="molecule type" value="Genomic_DNA"/>
</dbReference>
<dbReference type="InterPro" id="IPR036881">
    <property type="entry name" value="Glyco_hydro_3_C_sf"/>
</dbReference>
<dbReference type="GO" id="GO:0031222">
    <property type="term" value="P:arabinan catabolic process"/>
    <property type="evidence" value="ECO:0007669"/>
    <property type="project" value="TreeGrafter"/>
</dbReference>
<dbReference type="InterPro" id="IPR044993">
    <property type="entry name" value="BXL"/>
</dbReference>
<evidence type="ECO:0000256" key="1">
    <source>
        <dbReference type="ARBA" id="ARBA00005336"/>
    </source>
</evidence>
<dbReference type="InterPro" id="IPR037524">
    <property type="entry name" value="PA14/GLEYA"/>
</dbReference>
<sequence>MKLTHAIVSAALLAMTAPAVSAQMLPYQNPALSSTERAEDLCSRLTLEEKVKLMMNSSPAIERLGIPAFDWWSEALHGVGRNGLATVFPSCIGMAASFDDDLIEEVFTAVSDEARAKNTLARKQGNVGKYKCLSFWTPNINVFRDPRWGRGQETYGEDPYMNGRMGLRVVRGLQGDGSDKYWKLHACAKHYAVHSGPEKTRHQFDINTLPARELWETYLPAFKMLVQEGKVQQVMCAYQRFEGAPCCGSDRLLNSILRYKWGFDGLVVSDCGAIGDFYREGRHEVSKDAAAASALGVLSGTDVECGSVYKRLPQAVSRGDIKESDIDVSVKRLLKGRFELGDFDPDSLVSWTSIPLSVVNSKAHRDLARKMGREQMVLLKNNGLLPLSPKSGKIMVMGPNAADSTMQWGIYYGQPGHTVTILEALRERLGQDLPYVRGCAVTQMTDRESVFGSMTSSKGRGMEATYWNNTRMEGTPAAETVYTSAIQLDNGGNTVFAPGVNLTNFTTRIKGTLVADRDETLNMIYNNDDGLRIIINGDTVHNRWKTDPLGFRERELPVKKGQKYDIEVDYMQLEDDATLNFDIMRTRQVTAADAVAQAKDADVVIFAGGISPAYEREEAKVREPGFDDGDRTSIELPAPQREILKALHEAGKKIVLVNCSGSAVALTPENETCDAILQAWYPGEQGGYAVTDVLFGDYNPSGKLPVTFYRDDSQLPAFDDYLMAGRTYRYMRQAPLYPFGYGLSYTTFDISKPKYKNGKVTVSVKNTGKVSGTEIVQVYMRRPSDTAGPNKTLRGYTRVDLAPGQSKTVEIDFPRELFENWDEAAQEMRVVPGEYELMVGSSSDAKDLKTIKVKI</sequence>
<dbReference type="InterPro" id="IPR011658">
    <property type="entry name" value="PA14_dom"/>
</dbReference>
<dbReference type="RefSeq" id="WP_107031312.1">
    <property type="nucleotide sequence ID" value="NZ_CAORQB010000020.1"/>
</dbReference>
<dbReference type="AlphaFoldDB" id="A0A2V1IT11"/>
<dbReference type="PROSITE" id="PS51820">
    <property type="entry name" value="PA14"/>
    <property type="match status" value="1"/>
</dbReference>
<dbReference type="Pfam" id="PF01915">
    <property type="entry name" value="Glyco_hydro_3_C"/>
    <property type="match status" value="1"/>
</dbReference>
<dbReference type="InterPro" id="IPR013783">
    <property type="entry name" value="Ig-like_fold"/>
</dbReference>
<dbReference type="Gene3D" id="3.20.20.300">
    <property type="entry name" value="Glycoside hydrolase, family 3, N-terminal domain"/>
    <property type="match status" value="1"/>
</dbReference>
<feature type="domain" description="PA14" evidence="5">
    <location>
        <begin position="457"/>
        <end position="599"/>
    </location>
</feature>
<dbReference type="SUPFAM" id="SSF51445">
    <property type="entry name" value="(Trans)glycosidases"/>
    <property type="match status" value="1"/>
</dbReference>
<dbReference type="InterPro" id="IPR026891">
    <property type="entry name" value="Fn3-like"/>
</dbReference>
<reference evidence="7" key="1">
    <citation type="submission" date="2018-02" db="EMBL/GenBank/DDBJ databases">
        <authorList>
            <person name="Clavel T."/>
            <person name="Strowig T."/>
        </authorList>
    </citation>
    <scope>NUCLEOTIDE SEQUENCE [LARGE SCALE GENOMIC DNA]</scope>
    <source>
        <strain evidence="7">DSM 103720</strain>
    </source>
</reference>
<dbReference type="NCBIfam" id="NF041776">
    <property type="entry name" value="xylosidase_Xyl3A"/>
    <property type="match status" value="1"/>
</dbReference>
<keyword evidence="7" id="KW-1185">Reference proteome</keyword>
<dbReference type="Pfam" id="PF00933">
    <property type="entry name" value="Glyco_hydro_3"/>
    <property type="match status" value="1"/>
</dbReference>
<gene>
    <name evidence="6" type="ORF">C5O23_02170</name>
</gene>
<dbReference type="InterPro" id="IPR001764">
    <property type="entry name" value="Glyco_hydro_3_N"/>
</dbReference>
<accession>A0A2V1IT11</accession>
<organism evidence="6 7">
    <name type="scientific">Duncaniella muris</name>
    <dbReference type="NCBI Taxonomy" id="2094150"/>
    <lineage>
        <taxon>Bacteria</taxon>
        <taxon>Pseudomonadati</taxon>
        <taxon>Bacteroidota</taxon>
        <taxon>Bacteroidia</taxon>
        <taxon>Bacteroidales</taxon>
        <taxon>Muribaculaceae</taxon>
        <taxon>Duncaniella</taxon>
    </lineage>
</organism>
<dbReference type="Pfam" id="PF07691">
    <property type="entry name" value="PA14"/>
    <property type="match status" value="1"/>
</dbReference>
<dbReference type="Gene3D" id="2.60.40.10">
    <property type="entry name" value="Immunoglobulins"/>
    <property type="match status" value="1"/>
</dbReference>
<keyword evidence="2 4" id="KW-0732">Signal</keyword>
<evidence type="ECO:0000259" key="5">
    <source>
        <dbReference type="PROSITE" id="PS51820"/>
    </source>
</evidence>
<comment type="similarity">
    <text evidence="1">Belongs to the glycosyl hydrolase 3 family.</text>
</comment>
<dbReference type="PANTHER" id="PTHR42721">
    <property type="entry name" value="SUGAR HYDROLASE-RELATED"/>
    <property type="match status" value="1"/>
</dbReference>
<feature type="signal peptide" evidence="4">
    <location>
        <begin position="1"/>
        <end position="21"/>
    </location>
</feature>
<protein>
    <submittedName>
        <fullName evidence="6">Glycosyl hydrolase</fullName>
    </submittedName>
</protein>
<dbReference type="SMART" id="SM00758">
    <property type="entry name" value="PA14"/>
    <property type="match status" value="1"/>
</dbReference>
<dbReference type="Pfam" id="PF14310">
    <property type="entry name" value="Fn3-like"/>
    <property type="match status" value="1"/>
</dbReference>
<evidence type="ECO:0000313" key="6">
    <source>
        <dbReference type="EMBL" id="PWB03968.1"/>
    </source>
</evidence>
<dbReference type="SUPFAM" id="SSF52279">
    <property type="entry name" value="Beta-D-glucan exohydrolase, C-terminal domain"/>
    <property type="match status" value="1"/>
</dbReference>
<dbReference type="InterPro" id="IPR036962">
    <property type="entry name" value="Glyco_hydro_3_N_sf"/>
</dbReference>
<dbReference type="PANTHER" id="PTHR42721:SF3">
    <property type="entry name" value="BETA-D-XYLOSIDASE 5-RELATED"/>
    <property type="match status" value="1"/>
</dbReference>
<dbReference type="InterPro" id="IPR054850">
    <property type="entry name" value="Xylosidase_Xyl3A"/>
</dbReference>
<dbReference type="SMART" id="SM01217">
    <property type="entry name" value="Fn3_like"/>
    <property type="match status" value="1"/>
</dbReference>
<keyword evidence="3 6" id="KW-0378">Hydrolase</keyword>
<dbReference type="PRINTS" id="PR00133">
    <property type="entry name" value="GLHYDRLASE3"/>
</dbReference>
<name>A0A2V1IT11_9BACT</name>
<feature type="chain" id="PRO_5015993544" evidence="4">
    <location>
        <begin position="22"/>
        <end position="855"/>
    </location>
</feature>
<dbReference type="GeneID" id="82525155"/>
<dbReference type="GO" id="GO:0046556">
    <property type="term" value="F:alpha-L-arabinofuranosidase activity"/>
    <property type="evidence" value="ECO:0007669"/>
    <property type="project" value="TreeGrafter"/>
</dbReference>
<evidence type="ECO:0000313" key="7">
    <source>
        <dbReference type="Proteomes" id="UP000244905"/>
    </source>
</evidence>
<dbReference type="GO" id="GO:0009044">
    <property type="term" value="F:xylan 1,4-beta-xylosidase activity"/>
    <property type="evidence" value="ECO:0007669"/>
    <property type="project" value="InterPro"/>
</dbReference>
<evidence type="ECO:0000256" key="3">
    <source>
        <dbReference type="ARBA" id="ARBA00022801"/>
    </source>
</evidence>
<comment type="caution">
    <text evidence="6">The sequence shown here is derived from an EMBL/GenBank/DDBJ whole genome shotgun (WGS) entry which is preliminary data.</text>
</comment>
<evidence type="ECO:0000256" key="4">
    <source>
        <dbReference type="SAM" id="SignalP"/>
    </source>
</evidence>
<dbReference type="InterPro" id="IPR017853">
    <property type="entry name" value="GH"/>
</dbReference>
<dbReference type="Gene3D" id="3.40.50.1700">
    <property type="entry name" value="Glycoside hydrolase family 3 C-terminal domain"/>
    <property type="match status" value="2"/>
</dbReference>
<dbReference type="GO" id="GO:0045493">
    <property type="term" value="P:xylan catabolic process"/>
    <property type="evidence" value="ECO:0007669"/>
    <property type="project" value="InterPro"/>
</dbReference>
<evidence type="ECO:0000256" key="2">
    <source>
        <dbReference type="ARBA" id="ARBA00022729"/>
    </source>
</evidence>